<comment type="caution">
    <text evidence="1">The sequence shown here is derived from an EMBL/GenBank/DDBJ whole genome shotgun (WGS) entry which is preliminary data.</text>
</comment>
<name>A0AAD6HJ77_9EURO</name>
<dbReference type="Gene3D" id="3.50.4.10">
    <property type="entry name" value="Hepatocyte Growth Factor"/>
    <property type="match status" value="1"/>
</dbReference>
<dbReference type="Proteomes" id="UP001215712">
    <property type="component" value="Unassembled WGS sequence"/>
</dbReference>
<reference evidence="1" key="1">
    <citation type="journal article" date="2023" name="IMA Fungus">
        <title>Comparative genomic study of the Penicillium genus elucidates a diverse pangenome and 15 lateral gene transfer events.</title>
        <authorList>
            <person name="Petersen C."/>
            <person name="Sorensen T."/>
            <person name="Nielsen M.R."/>
            <person name="Sondergaard T.E."/>
            <person name="Sorensen J.L."/>
            <person name="Fitzpatrick D.A."/>
            <person name="Frisvad J.C."/>
            <person name="Nielsen K.L."/>
        </authorList>
    </citation>
    <scope>NUCLEOTIDE SEQUENCE</scope>
    <source>
        <strain evidence="1">IBT 17514</strain>
    </source>
</reference>
<protein>
    <recommendedName>
        <fullName evidence="3">Apple domain-containing protein</fullName>
    </recommendedName>
</protein>
<proteinExistence type="predicted"/>
<organism evidence="1 2">
    <name type="scientific">Penicillium malachiteum</name>
    <dbReference type="NCBI Taxonomy" id="1324776"/>
    <lineage>
        <taxon>Eukaryota</taxon>
        <taxon>Fungi</taxon>
        <taxon>Dikarya</taxon>
        <taxon>Ascomycota</taxon>
        <taxon>Pezizomycotina</taxon>
        <taxon>Eurotiomycetes</taxon>
        <taxon>Eurotiomycetidae</taxon>
        <taxon>Eurotiales</taxon>
        <taxon>Aspergillaceae</taxon>
        <taxon>Penicillium</taxon>
    </lineage>
</organism>
<evidence type="ECO:0000313" key="1">
    <source>
        <dbReference type="EMBL" id="KAJ5719789.1"/>
    </source>
</evidence>
<sequence length="198" mass="21949">MLTIPKPLAVTIVLAAMAKSQKGGPFVPLPPPGHPTFEDPTIPEPLHVPKPPIAPESPHVPGPIIEAVPTIKYQYLCGEDNGEIYDDGVNKFELKCDYGAYVGDLTNHESTTLKECVELCAKNVACFAADWDWNNSVCHIKGEEFPGSPNSEHHQWYPVGDRKLRSCPIDRLSEPKPDPLIVTDPKCPDGMFIYFIRY</sequence>
<evidence type="ECO:0000313" key="2">
    <source>
        <dbReference type="Proteomes" id="UP001215712"/>
    </source>
</evidence>
<gene>
    <name evidence="1" type="ORF">N7493_007367</name>
</gene>
<evidence type="ECO:0008006" key="3">
    <source>
        <dbReference type="Google" id="ProtNLM"/>
    </source>
</evidence>
<reference evidence="1" key="2">
    <citation type="submission" date="2023-01" db="EMBL/GenBank/DDBJ databases">
        <authorList>
            <person name="Petersen C."/>
        </authorList>
    </citation>
    <scope>NUCLEOTIDE SEQUENCE</scope>
    <source>
        <strain evidence="1">IBT 17514</strain>
    </source>
</reference>
<accession>A0AAD6HJ77</accession>
<keyword evidence="2" id="KW-1185">Reference proteome</keyword>
<dbReference type="AlphaFoldDB" id="A0AAD6HJ77"/>
<dbReference type="EMBL" id="JAQJAN010000010">
    <property type="protein sequence ID" value="KAJ5719789.1"/>
    <property type="molecule type" value="Genomic_DNA"/>
</dbReference>